<evidence type="ECO:0000256" key="3">
    <source>
        <dbReference type="ARBA" id="ARBA00022827"/>
    </source>
</evidence>
<evidence type="ECO:0000259" key="5">
    <source>
        <dbReference type="Pfam" id="PF01494"/>
    </source>
</evidence>
<evidence type="ECO:0000313" key="7">
    <source>
        <dbReference type="Proteomes" id="UP001596472"/>
    </source>
</evidence>
<keyword evidence="2" id="KW-0285">Flavoprotein</keyword>
<dbReference type="EMBL" id="JBHTBS010000005">
    <property type="protein sequence ID" value="MFC7337913.1"/>
    <property type="molecule type" value="Genomic_DNA"/>
</dbReference>
<evidence type="ECO:0000256" key="1">
    <source>
        <dbReference type="ARBA" id="ARBA00001974"/>
    </source>
</evidence>
<keyword evidence="3" id="KW-0274">FAD</keyword>
<name>A0ABW2L8D7_9BACT</name>
<comment type="cofactor">
    <cofactor evidence="1">
        <name>FAD</name>
        <dbReference type="ChEBI" id="CHEBI:57692"/>
    </cofactor>
</comment>
<evidence type="ECO:0000256" key="4">
    <source>
        <dbReference type="ARBA" id="ARBA00023002"/>
    </source>
</evidence>
<dbReference type="RefSeq" id="WP_379712663.1">
    <property type="nucleotide sequence ID" value="NZ_JBHTBS010000005.1"/>
</dbReference>
<comment type="caution">
    <text evidence="6">The sequence shown here is derived from an EMBL/GenBank/DDBJ whole genome shotgun (WGS) entry which is preliminary data.</text>
</comment>
<proteinExistence type="predicted"/>
<dbReference type="SUPFAM" id="SSF51905">
    <property type="entry name" value="FAD/NAD(P)-binding domain"/>
    <property type="match status" value="1"/>
</dbReference>
<dbReference type="PANTHER" id="PTHR46496">
    <property type="match status" value="1"/>
</dbReference>
<dbReference type="Pfam" id="PF01494">
    <property type="entry name" value="FAD_binding_3"/>
    <property type="match status" value="1"/>
</dbReference>
<dbReference type="Proteomes" id="UP001596472">
    <property type="component" value="Unassembled WGS sequence"/>
</dbReference>
<dbReference type="Gene3D" id="3.50.50.60">
    <property type="entry name" value="FAD/NAD(P)-binding domain"/>
    <property type="match status" value="1"/>
</dbReference>
<keyword evidence="6" id="KW-0503">Monooxygenase</keyword>
<feature type="domain" description="FAD-binding" evidence="5">
    <location>
        <begin position="5"/>
        <end position="340"/>
    </location>
</feature>
<evidence type="ECO:0000256" key="2">
    <source>
        <dbReference type="ARBA" id="ARBA00022630"/>
    </source>
</evidence>
<dbReference type="InterPro" id="IPR002938">
    <property type="entry name" value="FAD-bd"/>
</dbReference>
<dbReference type="PRINTS" id="PR00420">
    <property type="entry name" value="RNGMNOXGNASE"/>
</dbReference>
<gene>
    <name evidence="6" type="ORF">ACFQY0_12045</name>
</gene>
<sequence>MKRDSEIAIIGAGIGGLSLAAELQLRGVPFQIYEQAEQLGEVGAGIGLWSNATRCLSKIGIDDDFWTKHGCEVHKAEIANPAGRVLSHCDVRPIVAKLEAGSYIVHRADLHRALAEKVSSDSLSLRKSLVNLEAREDRAWLRFSDGSEASATIVVGADGLRSRVRSAVFGNQAPRYAGQTCYRGIADLRVKERHVLREIQGDGPRAAVIPLDDRRVYWWTTENVPEGGVRSSADEKSHLLRLYESWSFGVADAIEATPADAILRNDLYDRPPLTSWSKGPVVLLGDAAHPTTPNLGQGACMAIEDAHVLACLIAECGDPADAFSRYQSVRKARCEAIVKESRRFGWIGGWSSPMAVRLREAMMALTPEFVVRRTLEKNIRPSTPF</sequence>
<accession>A0ABW2L8D7</accession>
<dbReference type="InterPro" id="IPR036188">
    <property type="entry name" value="FAD/NAD-bd_sf"/>
</dbReference>
<organism evidence="6 7">
    <name type="scientific">Haloferula chungangensis</name>
    <dbReference type="NCBI Taxonomy" id="1048331"/>
    <lineage>
        <taxon>Bacteria</taxon>
        <taxon>Pseudomonadati</taxon>
        <taxon>Verrucomicrobiota</taxon>
        <taxon>Verrucomicrobiia</taxon>
        <taxon>Verrucomicrobiales</taxon>
        <taxon>Verrucomicrobiaceae</taxon>
        <taxon>Haloferula</taxon>
    </lineage>
</organism>
<keyword evidence="7" id="KW-1185">Reference proteome</keyword>
<reference evidence="7" key="1">
    <citation type="journal article" date="2019" name="Int. J. Syst. Evol. Microbiol.">
        <title>The Global Catalogue of Microorganisms (GCM) 10K type strain sequencing project: providing services to taxonomists for standard genome sequencing and annotation.</title>
        <authorList>
            <consortium name="The Broad Institute Genomics Platform"/>
            <consortium name="The Broad Institute Genome Sequencing Center for Infectious Disease"/>
            <person name="Wu L."/>
            <person name="Ma J."/>
        </authorList>
    </citation>
    <scope>NUCLEOTIDE SEQUENCE [LARGE SCALE GENOMIC DNA]</scope>
    <source>
        <strain evidence="7">CGMCC 4.1467</strain>
    </source>
</reference>
<evidence type="ECO:0000313" key="6">
    <source>
        <dbReference type="EMBL" id="MFC7337913.1"/>
    </source>
</evidence>
<keyword evidence="4" id="KW-0560">Oxidoreductase</keyword>
<dbReference type="PANTHER" id="PTHR46496:SF1">
    <property type="entry name" value="ZEAXANTHIN EPOXIDASE, CHLOROPLASTIC"/>
    <property type="match status" value="1"/>
</dbReference>
<protein>
    <submittedName>
        <fullName evidence="6">FAD-dependent monooxygenase</fullName>
    </submittedName>
</protein>
<dbReference type="GO" id="GO:0004497">
    <property type="term" value="F:monooxygenase activity"/>
    <property type="evidence" value="ECO:0007669"/>
    <property type="project" value="UniProtKB-KW"/>
</dbReference>